<accession>A0A1M6VYB2</accession>
<dbReference type="InterPro" id="IPR000073">
    <property type="entry name" value="AB_hydrolase_1"/>
</dbReference>
<dbReference type="AlphaFoldDB" id="A0A1M6VYB2"/>
<dbReference type="STRING" id="1054996.SAMN05444414_1024"/>
<evidence type="ECO:0000313" key="2">
    <source>
        <dbReference type="EMBL" id="SHK86512.1"/>
    </source>
</evidence>
<dbReference type="PANTHER" id="PTHR43798:SF29">
    <property type="entry name" value="AB HYDROLASE-1 DOMAIN-CONTAINING PROTEIN"/>
    <property type="match status" value="1"/>
</dbReference>
<name>A0A1M6VYB2_9RHOB</name>
<evidence type="ECO:0000259" key="1">
    <source>
        <dbReference type="Pfam" id="PF00561"/>
    </source>
</evidence>
<protein>
    <submittedName>
        <fullName evidence="2">Pimeloyl-ACP methyl ester carboxylesterase</fullName>
    </submittedName>
</protein>
<dbReference type="InterPro" id="IPR029058">
    <property type="entry name" value="AB_hydrolase_fold"/>
</dbReference>
<gene>
    <name evidence="2" type="ORF">SAMN05444414_1024</name>
</gene>
<evidence type="ECO:0000313" key="3">
    <source>
        <dbReference type="Proteomes" id="UP000184191"/>
    </source>
</evidence>
<proteinExistence type="predicted"/>
<dbReference type="Proteomes" id="UP000184191">
    <property type="component" value="Unassembled WGS sequence"/>
</dbReference>
<dbReference type="InterPro" id="IPR050266">
    <property type="entry name" value="AB_hydrolase_sf"/>
</dbReference>
<dbReference type="RefSeq" id="WP_220083972.1">
    <property type="nucleotide sequence ID" value="NZ_FRBN01000002.1"/>
</dbReference>
<reference evidence="3" key="1">
    <citation type="submission" date="2016-11" db="EMBL/GenBank/DDBJ databases">
        <authorList>
            <person name="Varghese N."/>
            <person name="Submissions S."/>
        </authorList>
    </citation>
    <scope>NUCLEOTIDE SEQUENCE [LARGE SCALE GENOMIC DNA]</scope>
    <source>
        <strain evidence="3">DSM 29327</strain>
    </source>
</reference>
<dbReference type="Gene3D" id="3.40.50.1820">
    <property type="entry name" value="alpha/beta hydrolase"/>
    <property type="match status" value="1"/>
</dbReference>
<organism evidence="2 3">
    <name type="scientific">Roseovarius marisflavi</name>
    <dbReference type="NCBI Taxonomy" id="1054996"/>
    <lineage>
        <taxon>Bacteria</taxon>
        <taxon>Pseudomonadati</taxon>
        <taxon>Pseudomonadota</taxon>
        <taxon>Alphaproteobacteria</taxon>
        <taxon>Rhodobacterales</taxon>
        <taxon>Roseobacteraceae</taxon>
        <taxon>Roseovarius</taxon>
    </lineage>
</organism>
<dbReference type="SUPFAM" id="SSF53474">
    <property type="entry name" value="alpha/beta-Hydrolases"/>
    <property type="match status" value="1"/>
</dbReference>
<sequence length="278" mass="30370">MAESHCKGERKLPHVDLNGAHIHFTDTGGSGEAIVFSHGLLMNAAMFDKQVAHFRGRYRCIAFDHRGQGQSGVTDDGYDMETLAADAAALIEHLDVAPCHFVGLSMGGFVGIRLAARNPGLLKTLTLLNTSADPEAIETGPKYRILNLVARWVGLWAVVGRVMPILFGQTFLKDAARMNEQKRWRKAISGNHRIGITRAVTGVIDRDGCSDLLNEIRIPTGIGVGDEDVATEPSKSERMHAAIKGSELVVFRHTGHSSSIESPMQVNDLIERTIKRLK</sequence>
<dbReference type="Pfam" id="PF00561">
    <property type="entry name" value="Abhydrolase_1"/>
    <property type="match status" value="1"/>
</dbReference>
<keyword evidence="3" id="KW-1185">Reference proteome</keyword>
<dbReference type="PANTHER" id="PTHR43798">
    <property type="entry name" value="MONOACYLGLYCEROL LIPASE"/>
    <property type="match status" value="1"/>
</dbReference>
<dbReference type="EMBL" id="FRBN01000002">
    <property type="protein sequence ID" value="SHK86512.1"/>
    <property type="molecule type" value="Genomic_DNA"/>
</dbReference>
<feature type="domain" description="AB hydrolase-1" evidence="1">
    <location>
        <begin position="33"/>
        <end position="263"/>
    </location>
</feature>